<evidence type="ECO:0000256" key="3">
    <source>
        <dbReference type="ARBA" id="ARBA00021872"/>
    </source>
</evidence>
<dbReference type="SUPFAM" id="SSF53850">
    <property type="entry name" value="Periplasmic binding protein-like II"/>
    <property type="match status" value="1"/>
</dbReference>
<evidence type="ECO:0000259" key="10">
    <source>
        <dbReference type="PROSITE" id="PS51671"/>
    </source>
</evidence>
<protein>
    <recommendedName>
        <fullName evidence="3">Prephenate dehydratase</fullName>
        <ecNumber evidence="2">4.2.1.51</ecNumber>
    </recommendedName>
</protein>
<keyword evidence="6" id="KW-0584">Phenylalanine biosynthesis</keyword>
<evidence type="ECO:0000256" key="2">
    <source>
        <dbReference type="ARBA" id="ARBA00013147"/>
    </source>
</evidence>
<dbReference type="Gene3D" id="3.30.70.260">
    <property type="match status" value="1"/>
</dbReference>
<evidence type="ECO:0000256" key="6">
    <source>
        <dbReference type="ARBA" id="ARBA00023222"/>
    </source>
</evidence>
<dbReference type="FunFam" id="3.30.70.260:FF:000012">
    <property type="entry name" value="Prephenate dehydratase"/>
    <property type="match status" value="1"/>
</dbReference>
<dbReference type="SUPFAM" id="SSF55021">
    <property type="entry name" value="ACT-like"/>
    <property type="match status" value="1"/>
</dbReference>
<dbReference type="CDD" id="cd04905">
    <property type="entry name" value="ACT_CM-PDT"/>
    <property type="match status" value="1"/>
</dbReference>
<evidence type="ECO:0000256" key="1">
    <source>
        <dbReference type="ARBA" id="ARBA00004741"/>
    </source>
</evidence>
<dbReference type="InterPro" id="IPR045865">
    <property type="entry name" value="ACT-like_dom_sf"/>
</dbReference>
<dbReference type="AlphaFoldDB" id="A0A9D1H3G6"/>
<reference evidence="11" key="1">
    <citation type="submission" date="2020-10" db="EMBL/GenBank/DDBJ databases">
        <authorList>
            <person name="Gilroy R."/>
        </authorList>
    </citation>
    <scope>NUCLEOTIDE SEQUENCE</scope>
    <source>
        <strain evidence="11">CHK181-108</strain>
    </source>
</reference>
<evidence type="ECO:0000256" key="4">
    <source>
        <dbReference type="ARBA" id="ARBA00022605"/>
    </source>
</evidence>
<dbReference type="EC" id="4.2.1.51" evidence="2"/>
<feature type="domain" description="Prephenate dehydratase" evidence="9">
    <location>
        <begin position="4"/>
        <end position="182"/>
    </location>
</feature>
<dbReference type="Proteomes" id="UP000824165">
    <property type="component" value="Unassembled WGS sequence"/>
</dbReference>
<keyword evidence="4" id="KW-0028">Amino-acid biosynthesis</keyword>
<keyword evidence="5" id="KW-0057">Aromatic amino acid biosynthesis</keyword>
<reference evidence="11" key="2">
    <citation type="journal article" date="2021" name="PeerJ">
        <title>Extensive microbial diversity within the chicken gut microbiome revealed by metagenomics and culture.</title>
        <authorList>
            <person name="Gilroy R."/>
            <person name="Ravi A."/>
            <person name="Getino M."/>
            <person name="Pursley I."/>
            <person name="Horton D.L."/>
            <person name="Alikhan N.F."/>
            <person name="Baker D."/>
            <person name="Gharbi K."/>
            <person name="Hall N."/>
            <person name="Watson M."/>
            <person name="Adriaenssens E.M."/>
            <person name="Foster-Nyarko E."/>
            <person name="Jarju S."/>
            <person name="Secka A."/>
            <person name="Antonio M."/>
            <person name="Oren A."/>
            <person name="Chaudhuri R.R."/>
            <person name="La Ragione R."/>
            <person name="Hildebrand F."/>
            <person name="Pallen M.J."/>
        </authorList>
    </citation>
    <scope>NUCLEOTIDE SEQUENCE</scope>
    <source>
        <strain evidence="11">CHK181-108</strain>
    </source>
</reference>
<dbReference type="PANTHER" id="PTHR21022:SF19">
    <property type="entry name" value="PREPHENATE DEHYDRATASE-RELATED"/>
    <property type="match status" value="1"/>
</dbReference>
<dbReference type="GO" id="GO:0004664">
    <property type="term" value="F:prephenate dehydratase activity"/>
    <property type="evidence" value="ECO:0007669"/>
    <property type="project" value="UniProtKB-EC"/>
</dbReference>
<dbReference type="InterPro" id="IPR018528">
    <property type="entry name" value="Preph_deHydtase_CS"/>
</dbReference>
<organism evidence="11 12">
    <name type="scientific">Candidatus Ornithomonoglobus intestinigallinarum</name>
    <dbReference type="NCBI Taxonomy" id="2840894"/>
    <lineage>
        <taxon>Bacteria</taxon>
        <taxon>Bacillati</taxon>
        <taxon>Bacillota</taxon>
        <taxon>Clostridia</taxon>
        <taxon>Candidatus Ornithomonoglobus</taxon>
    </lineage>
</organism>
<dbReference type="Gene3D" id="3.40.190.10">
    <property type="entry name" value="Periplasmic binding protein-like II"/>
    <property type="match status" value="2"/>
</dbReference>
<evidence type="ECO:0000256" key="5">
    <source>
        <dbReference type="ARBA" id="ARBA00023141"/>
    </source>
</evidence>
<comment type="caution">
    <text evidence="11">The sequence shown here is derived from an EMBL/GenBank/DDBJ whole genome shotgun (WGS) entry which is preliminary data.</text>
</comment>
<proteinExistence type="predicted"/>
<keyword evidence="7 11" id="KW-0456">Lyase</keyword>
<evidence type="ECO:0000256" key="7">
    <source>
        <dbReference type="ARBA" id="ARBA00023239"/>
    </source>
</evidence>
<dbReference type="PROSITE" id="PS51171">
    <property type="entry name" value="PREPHENATE_DEHYDR_3"/>
    <property type="match status" value="1"/>
</dbReference>
<evidence type="ECO:0000313" key="11">
    <source>
        <dbReference type="EMBL" id="HIT84972.1"/>
    </source>
</evidence>
<accession>A0A9D1H3G6</accession>
<dbReference type="Pfam" id="PF01842">
    <property type="entry name" value="ACT"/>
    <property type="match status" value="1"/>
</dbReference>
<dbReference type="PANTHER" id="PTHR21022">
    <property type="entry name" value="PREPHENATE DEHYDRATASE P PROTEIN"/>
    <property type="match status" value="1"/>
</dbReference>
<dbReference type="Pfam" id="PF00800">
    <property type="entry name" value="PDT"/>
    <property type="match status" value="1"/>
</dbReference>
<dbReference type="CDD" id="cd13633">
    <property type="entry name" value="PBP2_Sa-PDT_like"/>
    <property type="match status" value="1"/>
</dbReference>
<evidence type="ECO:0000313" key="12">
    <source>
        <dbReference type="Proteomes" id="UP000824165"/>
    </source>
</evidence>
<dbReference type="PROSITE" id="PS00857">
    <property type="entry name" value="PREPHENATE_DEHYDR_1"/>
    <property type="match status" value="1"/>
</dbReference>
<evidence type="ECO:0000259" key="9">
    <source>
        <dbReference type="PROSITE" id="PS51171"/>
    </source>
</evidence>
<name>A0A9D1H3G6_9FIRM</name>
<comment type="catalytic activity">
    <reaction evidence="8">
        <text>prephenate + H(+) = 3-phenylpyruvate + CO2 + H2O</text>
        <dbReference type="Rhea" id="RHEA:21648"/>
        <dbReference type="ChEBI" id="CHEBI:15377"/>
        <dbReference type="ChEBI" id="CHEBI:15378"/>
        <dbReference type="ChEBI" id="CHEBI:16526"/>
        <dbReference type="ChEBI" id="CHEBI:18005"/>
        <dbReference type="ChEBI" id="CHEBI:29934"/>
        <dbReference type="EC" id="4.2.1.51"/>
    </reaction>
</comment>
<dbReference type="PROSITE" id="PS51671">
    <property type="entry name" value="ACT"/>
    <property type="match status" value="1"/>
</dbReference>
<sequence length="277" mass="30164">MAKKLGYLGPEGTFSHQAALEWADGRYELVQYHSMPRLIEAVDAGETDAAIVPIENSIEGSVNATLDTLALEADVYITGEHILWIKENLLVKKGAAAEDIKLITSHPQPLGQCSKLLAEKFPEVRTESAASTSAAAQRTAEGDGSVACIGSEASAALYGLDILIPDCADEHSNCTRFVIVEKNMSRHVTGHDKTSIAFTLENKPGALYGALKLFAGASINMVKIESRPLKDELGKYIFFIDVEGNIDDANIYFALEKLRGSTEYYKFLGSYEAVERR</sequence>
<dbReference type="NCBIfam" id="NF008865">
    <property type="entry name" value="PRK11898.1"/>
    <property type="match status" value="1"/>
</dbReference>
<feature type="domain" description="ACT" evidence="10">
    <location>
        <begin position="195"/>
        <end position="272"/>
    </location>
</feature>
<dbReference type="EMBL" id="DVLU01000029">
    <property type="protein sequence ID" value="HIT84972.1"/>
    <property type="molecule type" value="Genomic_DNA"/>
</dbReference>
<dbReference type="GO" id="GO:0009094">
    <property type="term" value="P:L-phenylalanine biosynthetic process"/>
    <property type="evidence" value="ECO:0007669"/>
    <property type="project" value="UniProtKB-KW"/>
</dbReference>
<dbReference type="InterPro" id="IPR002912">
    <property type="entry name" value="ACT_dom"/>
</dbReference>
<gene>
    <name evidence="11" type="primary">pheA</name>
    <name evidence="11" type="ORF">IAA60_03585</name>
</gene>
<comment type="pathway">
    <text evidence="1">Amino-acid biosynthesis; L-phenylalanine biosynthesis; phenylpyruvate from prephenate: step 1/1.</text>
</comment>
<evidence type="ECO:0000256" key="8">
    <source>
        <dbReference type="ARBA" id="ARBA00047848"/>
    </source>
</evidence>
<dbReference type="GO" id="GO:0005737">
    <property type="term" value="C:cytoplasm"/>
    <property type="evidence" value="ECO:0007669"/>
    <property type="project" value="TreeGrafter"/>
</dbReference>
<dbReference type="InterPro" id="IPR001086">
    <property type="entry name" value="Preph_deHydtase"/>
</dbReference>